<proteinExistence type="predicted"/>
<organism evidence="3 4">
    <name type="scientific">Argiope bruennichi</name>
    <name type="common">Wasp spider</name>
    <name type="synonym">Aranea bruennichi</name>
    <dbReference type="NCBI Taxonomy" id="94029"/>
    <lineage>
        <taxon>Eukaryota</taxon>
        <taxon>Metazoa</taxon>
        <taxon>Ecdysozoa</taxon>
        <taxon>Arthropoda</taxon>
        <taxon>Chelicerata</taxon>
        <taxon>Arachnida</taxon>
        <taxon>Araneae</taxon>
        <taxon>Araneomorphae</taxon>
        <taxon>Entelegynae</taxon>
        <taxon>Araneoidea</taxon>
        <taxon>Araneidae</taxon>
        <taxon>Argiope</taxon>
    </lineage>
</organism>
<evidence type="ECO:0000259" key="2">
    <source>
        <dbReference type="PROSITE" id="PS50076"/>
    </source>
</evidence>
<keyword evidence="1" id="KW-0812">Transmembrane</keyword>
<dbReference type="AlphaFoldDB" id="A0A8T0EAE8"/>
<dbReference type="PRINTS" id="PR00625">
    <property type="entry name" value="JDOMAIN"/>
</dbReference>
<comment type="caution">
    <text evidence="3">The sequence shown here is derived from an EMBL/GenBank/DDBJ whole genome shotgun (WGS) entry which is preliminary data.</text>
</comment>
<evidence type="ECO:0000313" key="4">
    <source>
        <dbReference type="Proteomes" id="UP000807504"/>
    </source>
</evidence>
<dbReference type="InterPro" id="IPR053025">
    <property type="entry name" value="Mito_ATP_Synthase-Asso"/>
</dbReference>
<keyword evidence="1" id="KW-1133">Transmembrane helix</keyword>
<dbReference type="EMBL" id="JABXBU010002230">
    <property type="protein sequence ID" value="KAF8768464.1"/>
    <property type="molecule type" value="Genomic_DNA"/>
</dbReference>
<reference evidence="3" key="1">
    <citation type="journal article" date="2020" name="bioRxiv">
        <title>Chromosome-level reference genome of the European wasp spider Argiope bruennichi: a resource for studies on range expansion and evolutionary adaptation.</title>
        <authorList>
            <person name="Sheffer M.M."/>
            <person name="Hoppe A."/>
            <person name="Krehenwinkel H."/>
            <person name="Uhl G."/>
            <person name="Kuss A.W."/>
            <person name="Jensen L."/>
            <person name="Jensen C."/>
            <person name="Gillespie R.G."/>
            <person name="Hoff K.J."/>
            <person name="Prost S."/>
        </authorList>
    </citation>
    <scope>NUCLEOTIDE SEQUENCE</scope>
</reference>
<dbReference type="CDD" id="cd06257">
    <property type="entry name" value="DnaJ"/>
    <property type="match status" value="1"/>
</dbReference>
<dbReference type="PROSITE" id="PS00636">
    <property type="entry name" value="DNAJ_1"/>
    <property type="match status" value="1"/>
</dbReference>
<protein>
    <submittedName>
        <fullName evidence="3">DnaJ subfamily C member 30 like protein</fullName>
    </submittedName>
</protein>
<gene>
    <name evidence="3" type="ORF">HNY73_021282</name>
</gene>
<keyword evidence="4" id="KW-1185">Reference proteome</keyword>
<dbReference type="Gene3D" id="1.10.287.110">
    <property type="entry name" value="DnaJ domain"/>
    <property type="match status" value="1"/>
</dbReference>
<name>A0A8T0EAE8_ARGBR</name>
<feature type="domain" description="J" evidence="2">
    <location>
        <begin position="25"/>
        <end position="90"/>
    </location>
</feature>
<evidence type="ECO:0000313" key="3">
    <source>
        <dbReference type="EMBL" id="KAF8768464.1"/>
    </source>
</evidence>
<dbReference type="InterPro" id="IPR018253">
    <property type="entry name" value="DnaJ_domain_CS"/>
</dbReference>
<feature type="transmembrane region" description="Helical" evidence="1">
    <location>
        <begin position="162"/>
        <end position="181"/>
    </location>
</feature>
<dbReference type="InterPro" id="IPR001623">
    <property type="entry name" value="DnaJ_domain"/>
</dbReference>
<dbReference type="InterPro" id="IPR036869">
    <property type="entry name" value="J_dom_sf"/>
</dbReference>
<evidence type="ECO:0000256" key="1">
    <source>
        <dbReference type="SAM" id="Phobius"/>
    </source>
</evidence>
<dbReference type="Proteomes" id="UP000807504">
    <property type="component" value="Unassembled WGS sequence"/>
</dbReference>
<dbReference type="SUPFAM" id="SSF46565">
    <property type="entry name" value="Chaperone J-domain"/>
    <property type="match status" value="1"/>
</dbReference>
<sequence length="183" mass="21307">MLNFPIRHSQCLLRYYSDDKQKGTNLYDSLGVKSSATPAEIKKAYYDLSFKYHPDRNKDSVEASNKFREVTEAYEILGNYGLRKRYDKGLPLPNKKSTIERQPIVESPVQYQTFFDSRAGSQKYKSQSQGIGMEETMSDIDDGKYMTQRAKMMEEKFKKSTGQSYLIAIFFLSLMLIFKFTRD</sequence>
<dbReference type="PANTHER" id="PTHR44873:SF1">
    <property type="entry name" value="DNAJ HOMOLOG SUBFAMILY C MEMBER 30, MITOCHONDRIAL"/>
    <property type="match status" value="1"/>
</dbReference>
<dbReference type="SMART" id="SM00271">
    <property type="entry name" value="DnaJ"/>
    <property type="match status" value="1"/>
</dbReference>
<reference evidence="3" key="2">
    <citation type="submission" date="2020-06" db="EMBL/GenBank/DDBJ databases">
        <authorList>
            <person name="Sheffer M."/>
        </authorList>
    </citation>
    <scope>NUCLEOTIDE SEQUENCE</scope>
</reference>
<dbReference type="PROSITE" id="PS50076">
    <property type="entry name" value="DNAJ_2"/>
    <property type="match status" value="1"/>
</dbReference>
<keyword evidence="1" id="KW-0472">Membrane</keyword>
<dbReference type="PANTHER" id="PTHR44873">
    <property type="entry name" value="DNAJ HOMOLOG SUBFAMILY C MEMBER 30, MITOCHONDRIAL"/>
    <property type="match status" value="1"/>
</dbReference>
<accession>A0A8T0EAE8</accession>
<dbReference type="Pfam" id="PF00226">
    <property type="entry name" value="DnaJ"/>
    <property type="match status" value="1"/>
</dbReference>